<evidence type="ECO:0000256" key="1">
    <source>
        <dbReference type="ARBA" id="ARBA00004141"/>
    </source>
</evidence>
<dbReference type="GO" id="GO:0042761">
    <property type="term" value="P:very long-chain fatty acid biosynthetic process"/>
    <property type="evidence" value="ECO:0007669"/>
    <property type="project" value="TreeGrafter"/>
</dbReference>
<dbReference type="GO" id="GO:0009922">
    <property type="term" value="F:fatty acid elongase activity"/>
    <property type="evidence" value="ECO:0007669"/>
    <property type="project" value="UniProtKB-EC"/>
</dbReference>
<comment type="subcellular location">
    <subcellularLocation>
        <location evidence="1">Membrane</location>
        <topology evidence="1">Multi-pass membrane protein</topology>
    </subcellularLocation>
</comment>
<evidence type="ECO:0000256" key="11">
    <source>
        <dbReference type="RuleBase" id="RU361115"/>
    </source>
</evidence>
<keyword evidence="3 11" id="KW-0444">Lipid biosynthesis</keyword>
<feature type="transmembrane region" description="Helical" evidence="11">
    <location>
        <begin position="304"/>
        <end position="325"/>
    </location>
</feature>
<comment type="pathway">
    <text evidence="2">Lipid metabolism; fatty acid biosynthesis.</text>
</comment>
<comment type="similarity">
    <text evidence="11">Belongs to the ELO family.</text>
</comment>
<evidence type="ECO:0000256" key="8">
    <source>
        <dbReference type="ARBA" id="ARBA00023098"/>
    </source>
</evidence>
<keyword evidence="8 11" id="KW-0443">Lipid metabolism</keyword>
<dbReference type="PANTHER" id="PTHR11157">
    <property type="entry name" value="FATTY ACID ACYL TRANSFERASE-RELATED"/>
    <property type="match status" value="1"/>
</dbReference>
<dbReference type="AlphaFoldDB" id="A0A1I7ZGA7"/>
<dbReference type="InterPro" id="IPR030457">
    <property type="entry name" value="ELO_CS"/>
</dbReference>
<keyword evidence="9 11" id="KW-0472">Membrane</keyword>
<reference evidence="13" key="1">
    <citation type="submission" date="2016-11" db="UniProtKB">
        <authorList>
            <consortium name="WormBaseParasite"/>
        </authorList>
    </citation>
    <scope>IDENTIFICATION</scope>
</reference>
<evidence type="ECO:0000256" key="2">
    <source>
        <dbReference type="ARBA" id="ARBA00005194"/>
    </source>
</evidence>
<organism evidence="12 13">
    <name type="scientific">Steinernema glaseri</name>
    <dbReference type="NCBI Taxonomy" id="37863"/>
    <lineage>
        <taxon>Eukaryota</taxon>
        <taxon>Metazoa</taxon>
        <taxon>Ecdysozoa</taxon>
        <taxon>Nematoda</taxon>
        <taxon>Chromadorea</taxon>
        <taxon>Rhabditida</taxon>
        <taxon>Tylenchina</taxon>
        <taxon>Panagrolaimomorpha</taxon>
        <taxon>Strongyloidoidea</taxon>
        <taxon>Steinernematidae</taxon>
        <taxon>Steinernema</taxon>
    </lineage>
</organism>
<keyword evidence="6 11" id="KW-0276">Fatty acid metabolism</keyword>
<keyword evidence="5 11" id="KW-0812">Transmembrane</keyword>
<dbReference type="GO" id="GO:0034626">
    <property type="term" value="P:fatty acid elongation, polyunsaturated fatty acid"/>
    <property type="evidence" value="ECO:0007669"/>
    <property type="project" value="TreeGrafter"/>
</dbReference>
<accession>A0A1I7ZGA7</accession>
<evidence type="ECO:0000256" key="9">
    <source>
        <dbReference type="ARBA" id="ARBA00023136"/>
    </source>
</evidence>
<proteinExistence type="inferred from homology"/>
<dbReference type="UniPathway" id="UPA00094"/>
<dbReference type="InterPro" id="IPR002076">
    <property type="entry name" value="ELO_fam"/>
</dbReference>
<dbReference type="GO" id="GO:0019367">
    <property type="term" value="P:fatty acid elongation, saturated fatty acid"/>
    <property type="evidence" value="ECO:0007669"/>
    <property type="project" value="TreeGrafter"/>
</dbReference>
<evidence type="ECO:0000256" key="5">
    <source>
        <dbReference type="ARBA" id="ARBA00022692"/>
    </source>
</evidence>
<evidence type="ECO:0000256" key="10">
    <source>
        <dbReference type="ARBA" id="ARBA00023160"/>
    </source>
</evidence>
<dbReference type="WBParaSite" id="L893_g26037.t1">
    <property type="protein sequence ID" value="L893_g26037.t1"/>
    <property type="gene ID" value="L893_g26037"/>
</dbReference>
<name>A0A1I7ZGA7_9BILA</name>
<evidence type="ECO:0000313" key="13">
    <source>
        <dbReference type="WBParaSite" id="L893_g26037.t1"/>
    </source>
</evidence>
<keyword evidence="7 11" id="KW-1133">Transmembrane helix</keyword>
<dbReference type="EC" id="2.3.1.199" evidence="11"/>
<dbReference type="Proteomes" id="UP000095287">
    <property type="component" value="Unplaced"/>
</dbReference>
<evidence type="ECO:0000256" key="6">
    <source>
        <dbReference type="ARBA" id="ARBA00022832"/>
    </source>
</evidence>
<dbReference type="PROSITE" id="PS01188">
    <property type="entry name" value="ELO"/>
    <property type="match status" value="1"/>
</dbReference>
<keyword evidence="12" id="KW-1185">Reference proteome</keyword>
<dbReference type="GO" id="GO:0005789">
    <property type="term" value="C:endoplasmic reticulum membrane"/>
    <property type="evidence" value="ECO:0007669"/>
    <property type="project" value="TreeGrafter"/>
</dbReference>
<dbReference type="GO" id="GO:0034625">
    <property type="term" value="P:fatty acid elongation, monounsaturated fatty acid"/>
    <property type="evidence" value="ECO:0007669"/>
    <property type="project" value="TreeGrafter"/>
</dbReference>
<comment type="catalytic activity">
    <reaction evidence="11">
        <text>a very-long-chain acyl-CoA + malonyl-CoA + H(+) = a very-long-chain 3-oxoacyl-CoA + CO2 + CoA</text>
        <dbReference type="Rhea" id="RHEA:32727"/>
        <dbReference type="ChEBI" id="CHEBI:15378"/>
        <dbReference type="ChEBI" id="CHEBI:16526"/>
        <dbReference type="ChEBI" id="CHEBI:57287"/>
        <dbReference type="ChEBI" id="CHEBI:57384"/>
        <dbReference type="ChEBI" id="CHEBI:90725"/>
        <dbReference type="ChEBI" id="CHEBI:90736"/>
        <dbReference type="EC" id="2.3.1.199"/>
    </reaction>
</comment>
<evidence type="ECO:0000256" key="4">
    <source>
        <dbReference type="ARBA" id="ARBA00022679"/>
    </source>
</evidence>
<dbReference type="PANTHER" id="PTHR11157:SF5">
    <property type="entry name" value="ELONGATION OF VERY LONG CHAIN FATTY ACIDS PROTEIN"/>
    <property type="match status" value="1"/>
</dbReference>
<evidence type="ECO:0000256" key="7">
    <source>
        <dbReference type="ARBA" id="ARBA00022989"/>
    </source>
</evidence>
<evidence type="ECO:0000313" key="12">
    <source>
        <dbReference type="Proteomes" id="UP000095287"/>
    </source>
</evidence>
<feature type="transmembrane region" description="Helical" evidence="11">
    <location>
        <begin position="245"/>
        <end position="261"/>
    </location>
</feature>
<sequence>MAAVFAITRVQCTRAKRLAPPETRRCVLNRGWDGAGRSVRAVGGGGKQQRARTDKKRAFFLCTVCGFAYIKRIAVTPLASFSSIKQSSPVSMVDIAEYAEWRGNDSSIIHIPYEYKSELWIERQLWDPVVVHSLFNTYWFWSVYLAIGYVIAVFALERWMQPRKPYDLTAVLAIWNGGLALFSIVATWRFGEEFVYVLLHRPFRHSVCYSVDPNGPAAFWACCFALSKVAELGDTVFLVLRKRPLIFLHWYHHAVVLVYSWNSACELTAAGRWFIFMNYFVHSIMYSYYAIASLGYRFPKPISASVTTLQLAQMIIGVGISIYVLREKLANTMCQQSMDNLFLCFGIYASFALLFLKFFLNAYVFKKRKTD</sequence>
<keyword evidence="10 11" id="KW-0275">Fatty acid biosynthesis</keyword>
<keyword evidence="4 11" id="KW-0808">Transferase</keyword>
<protein>
    <recommendedName>
        <fullName evidence="11">Elongation of very long chain fatty acids protein</fullName>
        <ecNumber evidence="11">2.3.1.199</ecNumber>
    </recommendedName>
    <alternativeName>
        <fullName evidence="11">Very-long-chain 3-oxoacyl-CoA synthase</fullName>
    </alternativeName>
</protein>
<evidence type="ECO:0000256" key="3">
    <source>
        <dbReference type="ARBA" id="ARBA00022516"/>
    </source>
</evidence>
<dbReference type="Pfam" id="PF01151">
    <property type="entry name" value="ELO"/>
    <property type="match status" value="1"/>
</dbReference>
<feature type="transmembrane region" description="Helical" evidence="11">
    <location>
        <begin position="345"/>
        <end position="365"/>
    </location>
</feature>
<dbReference type="GO" id="GO:0030148">
    <property type="term" value="P:sphingolipid biosynthetic process"/>
    <property type="evidence" value="ECO:0007669"/>
    <property type="project" value="TreeGrafter"/>
</dbReference>
<feature type="transmembrane region" description="Helical" evidence="11">
    <location>
        <begin position="168"/>
        <end position="190"/>
    </location>
</feature>
<feature type="transmembrane region" description="Helical" evidence="11">
    <location>
        <begin position="58"/>
        <end position="79"/>
    </location>
</feature>
<feature type="transmembrane region" description="Helical" evidence="11">
    <location>
        <begin position="138"/>
        <end position="156"/>
    </location>
</feature>
<feature type="transmembrane region" description="Helical" evidence="11">
    <location>
        <begin position="273"/>
        <end position="292"/>
    </location>
</feature>